<dbReference type="EMBL" id="VYZQ01007606">
    <property type="protein sequence ID" value="NXS15818.1"/>
    <property type="molecule type" value="Genomic_DNA"/>
</dbReference>
<sequence>QSVDLDDHRKPEFRRVFSSSIIENGHRSSSSGQTKVAHELTCFQMSESSSPEAHAPAVTLQMPHLPVTAVTRTSEKFSGENICPTGTANTSSCPLGHGKGANTAGHARKVSALMHLFCFYVENATSVSKSVSTVNYGLRGGTKTGESAIGSYGDVTPSSRSPPPTVHRQIERRRELVRSQTLPRTIGTQARKALLEKLERDDGKGKGESRAKLKRSLSFGVASASSIKQILLDWCRSRTVGYKHIDLQNFSSSWNDGMAFCALVHSFFPEAFDYNKLDPANRKNNFELAFTTAEKMAHCDRLIEVEDMMVMGHKPDPMCVFTYVQSLYSHLRRFE</sequence>
<evidence type="ECO:0000256" key="3">
    <source>
        <dbReference type="ARBA" id="ARBA00061655"/>
    </source>
</evidence>
<feature type="non-terminal residue" evidence="6">
    <location>
        <position position="335"/>
    </location>
</feature>
<dbReference type="AlphaFoldDB" id="A0A7L2S3X7"/>
<evidence type="ECO:0000313" key="7">
    <source>
        <dbReference type="Proteomes" id="UP000537747"/>
    </source>
</evidence>
<dbReference type="SMART" id="SM00033">
    <property type="entry name" value="CH"/>
    <property type="match status" value="1"/>
</dbReference>
<dbReference type="PANTHER" id="PTHR23167:SF37">
    <property type="entry name" value="SMOOTHELIN-LIKE PROTEIN 2"/>
    <property type="match status" value="1"/>
</dbReference>
<gene>
    <name evidence="6" type="primary">Smtnl2</name>
    <name evidence="6" type="ORF">MYSCRO_R00972</name>
</gene>
<name>A0A7L2S3X7_9PASS</name>
<dbReference type="Proteomes" id="UP000537747">
    <property type="component" value="Unassembled WGS sequence"/>
</dbReference>
<evidence type="ECO:0000256" key="4">
    <source>
        <dbReference type="SAM" id="MobiDB-lite"/>
    </source>
</evidence>
<evidence type="ECO:0000259" key="5">
    <source>
        <dbReference type="PROSITE" id="PS50021"/>
    </source>
</evidence>
<protein>
    <submittedName>
        <fullName evidence="6">SMTL2 protein</fullName>
    </submittedName>
</protein>
<comment type="similarity">
    <text evidence="3">Belongs to the smoothelin family.</text>
</comment>
<reference evidence="6 7" key="1">
    <citation type="submission" date="2019-09" db="EMBL/GenBank/DDBJ databases">
        <title>Bird 10,000 Genomes (B10K) Project - Family phase.</title>
        <authorList>
            <person name="Zhang G."/>
        </authorList>
    </citation>
    <scope>NUCLEOTIDE SEQUENCE [LARGE SCALE GENOMIC DNA]</scope>
    <source>
        <strain evidence="6">B10K-DU-002-82</strain>
    </source>
</reference>
<feature type="domain" description="Calponin-homology (CH)" evidence="5">
    <location>
        <begin position="225"/>
        <end position="332"/>
    </location>
</feature>
<comment type="caution">
    <text evidence="6">The sequence shown here is derived from an EMBL/GenBank/DDBJ whole genome shotgun (WGS) entry which is preliminary data.</text>
</comment>
<dbReference type="InterPro" id="IPR050540">
    <property type="entry name" value="F-actin_Monoox_Mical"/>
</dbReference>
<keyword evidence="2" id="KW-0175">Coiled coil</keyword>
<dbReference type="InterPro" id="IPR036872">
    <property type="entry name" value="CH_dom_sf"/>
</dbReference>
<dbReference type="Pfam" id="PF00307">
    <property type="entry name" value="CH"/>
    <property type="match status" value="1"/>
</dbReference>
<dbReference type="PROSITE" id="PS50021">
    <property type="entry name" value="CH"/>
    <property type="match status" value="1"/>
</dbReference>
<keyword evidence="1" id="KW-0597">Phosphoprotein</keyword>
<feature type="region of interest" description="Disordered" evidence="4">
    <location>
        <begin position="147"/>
        <end position="170"/>
    </location>
</feature>
<evidence type="ECO:0000256" key="2">
    <source>
        <dbReference type="ARBA" id="ARBA00023054"/>
    </source>
</evidence>
<dbReference type="OrthoDB" id="21607at2759"/>
<proteinExistence type="inferred from homology"/>
<dbReference type="SUPFAM" id="SSF47576">
    <property type="entry name" value="Calponin-homology domain, CH-domain"/>
    <property type="match status" value="1"/>
</dbReference>
<dbReference type="PANTHER" id="PTHR23167">
    <property type="entry name" value="CALPONIN HOMOLOGY DOMAIN-CONTAINING PROTEIN DDB_G0272472-RELATED"/>
    <property type="match status" value="1"/>
</dbReference>
<evidence type="ECO:0000313" key="6">
    <source>
        <dbReference type="EMBL" id="NXS15818.1"/>
    </source>
</evidence>
<dbReference type="FunFam" id="1.10.418.10:FF:000009">
    <property type="entry name" value="smoothelin isoform X2"/>
    <property type="match status" value="1"/>
</dbReference>
<dbReference type="Gene3D" id="1.10.418.10">
    <property type="entry name" value="Calponin-like domain"/>
    <property type="match status" value="1"/>
</dbReference>
<feature type="non-terminal residue" evidence="6">
    <location>
        <position position="1"/>
    </location>
</feature>
<accession>A0A7L2S3X7</accession>
<keyword evidence="7" id="KW-1185">Reference proteome</keyword>
<organism evidence="6 7">
    <name type="scientific">Mystacornis crossleyi</name>
    <dbReference type="NCBI Taxonomy" id="98133"/>
    <lineage>
        <taxon>Eukaryota</taxon>
        <taxon>Metazoa</taxon>
        <taxon>Chordata</taxon>
        <taxon>Craniata</taxon>
        <taxon>Vertebrata</taxon>
        <taxon>Euteleostomi</taxon>
        <taxon>Archelosauria</taxon>
        <taxon>Archosauria</taxon>
        <taxon>Dinosauria</taxon>
        <taxon>Saurischia</taxon>
        <taxon>Theropoda</taxon>
        <taxon>Coelurosauria</taxon>
        <taxon>Aves</taxon>
        <taxon>Neognathae</taxon>
        <taxon>Neoaves</taxon>
        <taxon>Telluraves</taxon>
        <taxon>Australaves</taxon>
        <taxon>Passeriformes</taxon>
        <taxon>Sylvioidea</taxon>
        <taxon>Timaliidae</taxon>
        <taxon>Mystacornis</taxon>
    </lineage>
</organism>
<evidence type="ECO:0000256" key="1">
    <source>
        <dbReference type="ARBA" id="ARBA00022553"/>
    </source>
</evidence>
<dbReference type="InterPro" id="IPR001715">
    <property type="entry name" value="CH_dom"/>
</dbReference>